<keyword evidence="1" id="KW-0812">Transmembrane</keyword>
<keyword evidence="1" id="KW-1133">Transmembrane helix</keyword>
<reference evidence="2" key="1">
    <citation type="submission" date="2021-04" db="EMBL/GenBank/DDBJ databases">
        <title>Proteiniclasticum sedimins sp. nov., an obligate anaerobic bacterium isolated from anaerobic sludge.</title>
        <authorList>
            <person name="Liu J."/>
        </authorList>
    </citation>
    <scope>NUCLEOTIDE SEQUENCE</scope>
    <source>
        <strain evidence="2">BAD-10</strain>
    </source>
</reference>
<name>A0A941HP30_9CLOT</name>
<keyword evidence="3" id="KW-1185">Reference proteome</keyword>
<keyword evidence="1" id="KW-0472">Membrane</keyword>
<dbReference type="EMBL" id="JAGSCS010000002">
    <property type="protein sequence ID" value="MBR0575066.1"/>
    <property type="molecule type" value="Genomic_DNA"/>
</dbReference>
<gene>
    <name evidence="2" type="ORF">KCG48_01805</name>
</gene>
<feature type="transmembrane region" description="Helical" evidence="1">
    <location>
        <begin position="61"/>
        <end position="82"/>
    </location>
</feature>
<evidence type="ECO:0000313" key="3">
    <source>
        <dbReference type="Proteomes" id="UP000675379"/>
    </source>
</evidence>
<feature type="transmembrane region" description="Helical" evidence="1">
    <location>
        <begin position="34"/>
        <end position="55"/>
    </location>
</feature>
<feature type="transmembrane region" description="Helical" evidence="1">
    <location>
        <begin position="94"/>
        <end position="116"/>
    </location>
</feature>
<dbReference type="AlphaFoldDB" id="A0A941HP30"/>
<evidence type="ECO:0000313" key="2">
    <source>
        <dbReference type="EMBL" id="MBR0575066.1"/>
    </source>
</evidence>
<protein>
    <submittedName>
        <fullName evidence="2">Uncharacterized protein</fullName>
    </submittedName>
</protein>
<evidence type="ECO:0000256" key="1">
    <source>
        <dbReference type="SAM" id="Phobius"/>
    </source>
</evidence>
<accession>A0A941HP30</accession>
<dbReference type="Proteomes" id="UP000675379">
    <property type="component" value="Unassembled WGS sequence"/>
</dbReference>
<proteinExistence type="predicted"/>
<dbReference type="RefSeq" id="WP_211799587.1">
    <property type="nucleotide sequence ID" value="NZ_JAGSCS010000002.1"/>
</dbReference>
<sequence length="117" mass="13447">MARTWKVKNEEKREYNPAQGRTDYNIPMLGYRSALFILVVVFTTVFTAPALTGLLFEDFRIPASLLSGLLVGYAIAFAQYYIERKKKADRKFHVLALVLALFMTGLFFFLYTMGVLF</sequence>
<comment type="caution">
    <text evidence="2">The sequence shown here is derived from an EMBL/GenBank/DDBJ whole genome shotgun (WGS) entry which is preliminary data.</text>
</comment>
<organism evidence="2 3">
    <name type="scientific">Proteiniclasticum sediminis</name>
    <dbReference type="NCBI Taxonomy" id="2804028"/>
    <lineage>
        <taxon>Bacteria</taxon>
        <taxon>Bacillati</taxon>
        <taxon>Bacillota</taxon>
        <taxon>Clostridia</taxon>
        <taxon>Eubacteriales</taxon>
        <taxon>Clostridiaceae</taxon>
        <taxon>Proteiniclasticum</taxon>
    </lineage>
</organism>